<dbReference type="EMBL" id="JAFCLK010000021">
    <property type="protein sequence ID" value="MBR1138429.1"/>
    <property type="molecule type" value="Genomic_DNA"/>
</dbReference>
<evidence type="ECO:0000313" key="1">
    <source>
        <dbReference type="EMBL" id="MBR1138429.1"/>
    </source>
</evidence>
<name>A0ABS5GBL4_9BRAD</name>
<dbReference type="PROSITE" id="PS51257">
    <property type="entry name" value="PROKAR_LIPOPROTEIN"/>
    <property type="match status" value="1"/>
</dbReference>
<evidence type="ECO:0008006" key="3">
    <source>
        <dbReference type="Google" id="ProtNLM"/>
    </source>
</evidence>
<evidence type="ECO:0000313" key="2">
    <source>
        <dbReference type="Proteomes" id="UP001314635"/>
    </source>
</evidence>
<gene>
    <name evidence="1" type="ORF">JQ619_21915</name>
</gene>
<keyword evidence="2" id="KW-1185">Reference proteome</keyword>
<sequence length="292" mass="31681">MSMVRLSRAGRLAASIALCSIALMGCSKKAEEKADVAKSQIVARLGEDVVTTQELDNEFRVAQVPADKRKDPAVVRQVLGELVSRKYLVRQALDAKLDREPTVLLDLLRARETVLAKAAASREVAKKSSAIVGSDVDAYISSNPMKFANRQVASIEQIVVPTNAASQDVFEATREMKSLDEVAQKLTALGIAHSRSTGALSSADIPADVFDRIRQRQADDIFLLRGQPNSVFFKVNTVETRPLEGEAAARLARQAMQVDLARSEASLASVEAVLAAKYEGDYAEIMKIQAPK</sequence>
<dbReference type="Proteomes" id="UP001314635">
    <property type="component" value="Unassembled WGS sequence"/>
</dbReference>
<reference evidence="2" key="1">
    <citation type="journal article" date="2021" name="ISME J.">
        <title>Evolutionary origin and ecological implication of a unique nif island in free-living Bradyrhizobium lineages.</title>
        <authorList>
            <person name="Tao J."/>
        </authorList>
    </citation>
    <scope>NUCLEOTIDE SEQUENCE [LARGE SCALE GENOMIC DNA]</scope>
    <source>
        <strain evidence="2">SZCCT0094</strain>
    </source>
</reference>
<protein>
    <recommendedName>
        <fullName evidence="3">SurA N-terminal domain-containing protein</fullName>
    </recommendedName>
</protein>
<proteinExistence type="predicted"/>
<dbReference type="RefSeq" id="WP_168167865.1">
    <property type="nucleotide sequence ID" value="NZ_JAFCLK010000021.1"/>
</dbReference>
<organism evidence="1 2">
    <name type="scientific">Bradyrhizobium denitrificans</name>
    <dbReference type="NCBI Taxonomy" id="2734912"/>
    <lineage>
        <taxon>Bacteria</taxon>
        <taxon>Pseudomonadati</taxon>
        <taxon>Pseudomonadota</taxon>
        <taxon>Alphaproteobacteria</taxon>
        <taxon>Hyphomicrobiales</taxon>
        <taxon>Nitrobacteraceae</taxon>
        <taxon>Bradyrhizobium</taxon>
    </lineage>
</organism>
<accession>A0ABS5GBL4</accession>
<comment type="caution">
    <text evidence="1">The sequence shown here is derived from an EMBL/GenBank/DDBJ whole genome shotgun (WGS) entry which is preliminary data.</text>
</comment>